<dbReference type="Proteomes" id="UP001566132">
    <property type="component" value="Unassembled WGS sequence"/>
</dbReference>
<proteinExistence type="predicted"/>
<accession>A0ABD1DZP6</accession>
<protein>
    <recommendedName>
        <fullName evidence="3">Nuclease HARBI1</fullName>
    </recommendedName>
</protein>
<dbReference type="InterPro" id="IPR018247">
    <property type="entry name" value="EF_Hand_1_Ca_BS"/>
</dbReference>
<name>A0ABD1DZP6_HYPHA</name>
<dbReference type="EMBL" id="JBDJPC010000017">
    <property type="protein sequence ID" value="KAL1487869.1"/>
    <property type="molecule type" value="Genomic_DNA"/>
</dbReference>
<gene>
    <name evidence="1" type="ORF">ABEB36_015519</name>
</gene>
<reference evidence="1 2" key="1">
    <citation type="submission" date="2024-05" db="EMBL/GenBank/DDBJ databases">
        <title>Genetic variation in Jamaican populations of the coffee berry borer (Hypothenemus hampei).</title>
        <authorList>
            <person name="Errbii M."/>
            <person name="Myrie A."/>
        </authorList>
    </citation>
    <scope>NUCLEOTIDE SEQUENCE [LARGE SCALE GENOMIC DNA]</scope>
    <source>
        <strain evidence="1">JA-Hopewell-2020-01-JO</strain>
        <tissue evidence="1">Whole body</tissue>
    </source>
</reference>
<organism evidence="1 2">
    <name type="scientific">Hypothenemus hampei</name>
    <name type="common">Coffee berry borer</name>
    <dbReference type="NCBI Taxonomy" id="57062"/>
    <lineage>
        <taxon>Eukaryota</taxon>
        <taxon>Metazoa</taxon>
        <taxon>Ecdysozoa</taxon>
        <taxon>Arthropoda</taxon>
        <taxon>Hexapoda</taxon>
        <taxon>Insecta</taxon>
        <taxon>Pterygota</taxon>
        <taxon>Neoptera</taxon>
        <taxon>Endopterygota</taxon>
        <taxon>Coleoptera</taxon>
        <taxon>Polyphaga</taxon>
        <taxon>Cucujiformia</taxon>
        <taxon>Curculionidae</taxon>
        <taxon>Scolytinae</taxon>
        <taxon>Hypothenemus</taxon>
    </lineage>
</organism>
<comment type="caution">
    <text evidence="1">The sequence shown here is derived from an EMBL/GenBank/DDBJ whole genome shotgun (WGS) entry which is preliminary data.</text>
</comment>
<evidence type="ECO:0000313" key="1">
    <source>
        <dbReference type="EMBL" id="KAL1487869.1"/>
    </source>
</evidence>
<sequence length="154" mass="18416">MNQLKKISDHFDSSDDDLVELNEMFKVPKTENYVEMVPLFNNLQYKEHFRISRRVTEELTKRYEMSEYYHHQEGNSPKISGLKQVTIFLWFAVSSFSIVADRFNISKSFLFKIIHRVTDFMSNLSIDFIKWPNQQEILESENYFRGREFPGALL</sequence>
<keyword evidence="2" id="KW-1185">Reference proteome</keyword>
<evidence type="ECO:0000313" key="2">
    <source>
        <dbReference type="Proteomes" id="UP001566132"/>
    </source>
</evidence>
<evidence type="ECO:0008006" key="3">
    <source>
        <dbReference type="Google" id="ProtNLM"/>
    </source>
</evidence>
<dbReference type="AlphaFoldDB" id="A0ABD1DZP6"/>
<dbReference type="PROSITE" id="PS00018">
    <property type="entry name" value="EF_HAND_1"/>
    <property type="match status" value="1"/>
</dbReference>